<keyword evidence="2" id="KW-1133">Transmembrane helix</keyword>
<name>A0A553ZDP4_9ACTN</name>
<evidence type="ECO:0000313" key="5">
    <source>
        <dbReference type="Proteomes" id="UP000320888"/>
    </source>
</evidence>
<feature type="transmembrane region" description="Helical" evidence="2">
    <location>
        <begin position="439"/>
        <end position="464"/>
    </location>
</feature>
<dbReference type="RefSeq" id="WP_143941874.1">
    <property type="nucleotide sequence ID" value="NZ_VKLS01000169.1"/>
</dbReference>
<feature type="transmembrane region" description="Helical" evidence="2">
    <location>
        <begin position="609"/>
        <end position="631"/>
    </location>
</feature>
<dbReference type="SUPFAM" id="SSF52540">
    <property type="entry name" value="P-loop containing nucleoside triphosphate hydrolases"/>
    <property type="match status" value="1"/>
</dbReference>
<dbReference type="InterPro" id="IPR027417">
    <property type="entry name" value="P-loop_NTPase"/>
</dbReference>
<comment type="caution">
    <text evidence="4">The sequence shown here is derived from an EMBL/GenBank/DDBJ whole genome shotgun (WGS) entry which is preliminary data.</text>
</comment>
<dbReference type="Proteomes" id="UP000320888">
    <property type="component" value="Unassembled WGS sequence"/>
</dbReference>
<proteinExistence type="predicted"/>
<feature type="domain" description="NACHT" evidence="3">
    <location>
        <begin position="149"/>
        <end position="272"/>
    </location>
</feature>
<organism evidence="4 5">
    <name type="scientific">Streptomyces benahoarensis</name>
    <dbReference type="NCBI Taxonomy" id="2595054"/>
    <lineage>
        <taxon>Bacteria</taxon>
        <taxon>Bacillati</taxon>
        <taxon>Actinomycetota</taxon>
        <taxon>Actinomycetes</taxon>
        <taxon>Kitasatosporales</taxon>
        <taxon>Streptomycetaceae</taxon>
        <taxon>Streptomyces</taxon>
    </lineage>
</organism>
<accession>A0A553ZDP4</accession>
<evidence type="ECO:0000256" key="1">
    <source>
        <dbReference type="SAM" id="MobiDB-lite"/>
    </source>
</evidence>
<dbReference type="InterPro" id="IPR007111">
    <property type="entry name" value="NACHT_NTPase"/>
</dbReference>
<dbReference type="OrthoDB" id="419058at2"/>
<evidence type="ECO:0000313" key="4">
    <source>
        <dbReference type="EMBL" id="TSB39548.1"/>
    </source>
</evidence>
<feature type="transmembrane region" description="Helical" evidence="2">
    <location>
        <begin position="518"/>
        <end position="543"/>
    </location>
</feature>
<reference evidence="4 5" key="1">
    <citation type="submission" date="2019-07" db="EMBL/GenBank/DDBJ databases">
        <title>Draft genome for Streptomyces benahoarensis MZ03-48.</title>
        <authorList>
            <person name="Gonzalez-Pimentel J.L."/>
        </authorList>
    </citation>
    <scope>NUCLEOTIDE SEQUENCE [LARGE SCALE GENOMIC DNA]</scope>
    <source>
        <strain evidence="4 5">MZ03-48</strain>
    </source>
</reference>
<protein>
    <submittedName>
        <fullName evidence="4">NACHT domain-containing protein</fullName>
    </submittedName>
</protein>
<feature type="transmembrane region" description="Helical" evidence="2">
    <location>
        <begin position="651"/>
        <end position="674"/>
    </location>
</feature>
<gene>
    <name evidence="4" type="ORF">FNZ23_15320</name>
</gene>
<feature type="transmembrane region" description="Helical" evidence="2">
    <location>
        <begin position="476"/>
        <end position="497"/>
    </location>
</feature>
<feature type="region of interest" description="Disordered" evidence="1">
    <location>
        <begin position="721"/>
        <end position="763"/>
    </location>
</feature>
<feature type="transmembrane region" description="Helical" evidence="2">
    <location>
        <begin position="563"/>
        <end position="582"/>
    </location>
</feature>
<evidence type="ECO:0000259" key="3">
    <source>
        <dbReference type="PROSITE" id="PS50837"/>
    </source>
</evidence>
<evidence type="ECO:0000256" key="2">
    <source>
        <dbReference type="SAM" id="Phobius"/>
    </source>
</evidence>
<sequence>MAAAVLGMWLPIYFGPLGEWMKENPPPFIAWMEQHTTFAVVLFMAATALAVLGSMAGQPNEPQPVAELAGTLATAVAEQWRREETALQLQAPWPMPLRWENTARPVADHWEAINGAQNQVEQVDLSGRLDGDGRADDSIVAVFHRVASRRLVILGAPGAGKTVLALNLVLHLLDRRQEGERVPVLLSMGSWDPAQETLHSWMARRLAEDDPALRTRSGSGATLGQELIASGQVLPVLDGLDEMPPQARSQALAALSRQLGRGEPLVLTCRADEYQRTVGSTVLTAAAVVELCPLDPADLQTYLRVSTAPARTGCWDPLFAEVESTPGGPVAQALSTPLMAWLARTAYADTSAAEPAELLAEQEGVRRFADRTAVEEHLLERLIPAVYSRDLPGEDTRRWSGEEAHRWLSFLARHLNKLRTPDLAWWQLGTTVPLTSRMVLAGIATGLVYGLLSCLVHGLGGFGLMDVLVSGLLNGFMTGLSFGLAHGVAARFIDGAFQPSRVRLSLRGRQTGRARPRFLPRFMAGLVVGPIAQVTGNLLAGVVNVAAYQEPFWLLARVLNAGYWGLVVGVGAALVFGSTAWFEEPIDTQEATSPTGLLNTNRATVLRQALVLGVVFGLLILLGSWIMAGLLPRHMWGTTVVWTPALGLRSGILIGLGSALVAALTLTAWGRWLILARGWLPLTRRLPWAVSAFLEDANRRGVLRRNGAFYQFRHTRLQHHLAPAPPPLPPQRRSRPRVRLSGLLRRQGHGRVGEPDSDGEVSR</sequence>
<keyword evidence="5" id="KW-1185">Reference proteome</keyword>
<dbReference type="EMBL" id="VKLS01000169">
    <property type="protein sequence ID" value="TSB39548.1"/>
    <property type="molecule type" value="Genomic_DNA"/>
</dbReference>
<keyword evidence="2" id="KW-0812">Transmembrane</keyword>
<dbReference type="AlphaFoldDB" id="A0A553ZDP4"/>
<dbReference type="Pfam" id="PF05729">
    <property type="entry name" value="NACHT"/>
    <property type="match status" value="1"/>
</dbReference>
<keyword evidence="2" id="KW-0472">Membrane</keyword>
<dbReference type="Gene3D" id="3.40.50.300">
    <property type="entry name" value="P-loop containing nucleotide triphosphate hydrolases"/>
    <property type="match status" value="1"/>
</dbReference>
<dbReference type="PROSITE" id="PS50837">
    <property type="entry name" value="NACHT"/>
    <property type="match status" value="1"/>
</dbReference>